<evidence type="ECO:0000256" key="3">
    <source>
        <dbReference type="ARBA" id="ARBA00022692"/>
    </source>
</evidence>
<dbReference type="InterPro" id="IPR000390">
    <property type="entry name" value="Small_drug/metabolite_transptr"/>
</dbReference>
<comment type="caution">
    <text evidence="7">The sequence shown here is derived from an EMBL/GenBank/DDBJ whole genome shotgun (WGS) entry which is preliminary data.</text>
</comment>
<name>A0ABV9QVH6_9GAMM</name>
<evidence type="ECO:0000313" key="8">
    <source>
        <dbReference type="Proteomes" id="UP001595886"/>
    </source>
</evidence>
<organism evidence="7 8">
    <name type="scientific">Dokdonella ginsengisoli</name>
    <dbReference type="NCBI Taxonomy" id="363846"/>
    <lineage>
        <taxon>Bacteria</taxon>
        <taxon>Pseudomonadati</taxon>
        <taxon>Pseudomonadota</taxon>
        <taxon>Gammaproteobacteria</taxon>
        <taxon>Lysobacterales</taxon>
        <taxon>Rhodanobacteraceae</taxon>
        <taxon>Dokdonella</taxon>
    </lineage>
</organism>
<dbReference type="Proteomes" id="UP001595886">
    <property type="component" value="Unassembled WGS sequence"/>
</dbReference>
<reference evidence="8" key="1">
    <citation type="journal article" date="2019" name="Int. J. Syst. Evol. Microbiol.">
        <title>The Global Catalogue of Microorganisms (GCM) 10K type strain sequencing project: providing services to taxonomists for standard genome sequencing and annotation.</title>
        <authorList>
            <consortium name="The Broad Institute Genomics Platform"/>
            <consortium name="The Broad Institute Genome Sequencing Center for Infectious Disease"/>
            <person name="Wu L."/>
            <person name="Ma J."/>
        </authorList>
    </citation>
    <scope>NUCLEOTIDE SEQUENCE [LARGE SCALE GENOMIC DNA]</scope>
    <source>
        <strain evidence="8">CCUG 30340</strain>
    </source>
</reference>
<dbReference type="SUPFAM" id="SSF103481">
    <property type="entry name" value="Multidrug resistance efflux transporter EmrE"/>
    <property type="match status" value="1"/>
</dbReference>
<dbReference type="RefSeq" id="WP_380020777.1">
    <property type="nucleotide sequence ID" value="NZ_JBHSHD010000008.1"/>
</dbReference>
<evidence type="ECO:0000256" key="1">
    <source>
        <dbReference type="ARBA" id="ARBA00004651"/>
    </source>
</evidence>
<evidence type="ECO:0000256" key="2">
    <source>
        <dbReference type="ARBA" id="ARBA00022475"/>
    </source>
</evidence>
<evidence type="ECO:0000256" key="6">
    <source>
        <dbReference type="SAM" id="Phobius"/>
    </source>
</evidence>
<keyword evidence="5 6" id="KW-0472">Membrane</keyword>
<keyword evidence="4 6" id="KW-1133">Transmembrane helix</keyword>
<dbReference type="PANTHER" id="PTHR30561:SF9">
    <property type="entry name" value="4-AMINO-4-DEOXY-L-ARABINOSE-PHOSPHOUNDECAPRENOL FLIPPASE SUBUNIT ARNF-RELATED"/>
    <property type="match status" value="1"/>
</dbReference>
<proteinExistence type="predicted"/>
<accession>A0ABV9QVH6</accession>
<evidence type="ECO:0000256" key="4">
    <source>
        <dbReference type="ARBA" id="ARBA00022989"/>
    </source>
</evidence>
<keyword evidence="3 6" id="KW-0812">Transmembrane</keyword>
<evidence type="ECO:0000313" key="7">
    <source>
        <dbReference type="EMBL" id="MFC4820771.1"/>
    </source>
</evidence>
<feature type="transmembrane region" description="Helical" evidence="6">
    <location>
        <begin position="41"/>
        <end position="65"/>
    </location>
</feature>
<keyword evidence="8" id="KW-1185">Reference proteome</keyword>
<dbReference type="PANTHER" id="PTHR30561">
    <property type="entry name" value="SMR FAMILY PROTON-DEPENDENT DRUG EFFLUX TRANSPORTER SUGE"/>
    <property type="match status" value="1"/>
</dbReference>
<protein>
    <recommendedName>
        <fullName evidence="9">EamA family transporter</fullName>
    </recommendedName>
</protein>
<feature type="transmembrane region" description="Helical" evidence="6">
    <location>
        <begin position="77"/>
        <end position="99"/>
    </location>
</feature>
<dbReference type="Gene3D" id="1.10.3730.20">
    <property type="match status" value="1"/>
</dbReference>
<sequence length="124" mass="13739">MRWVQQHAFILLCIAFTVTSQLLMRWRVGAAGPLPAGSLERVHFIAALLLTPWIWLAIACTFFAGVSWMMALTRFDLSYAFPFTGISFLVMLTAGALMFSEQVTFGRLVGTLLVVLGLIVVVRS</sequence>
<dbReference type="EMBL" id="JBHSHD010000008">
    <property type="protein sequence ID" value="MFC4820771.1"/>
    <property type="molecule type" value="Genomic_DNA"/>
</dbReference>
<feature type="transmembrane region" description="Helical" evidence="6">
    <location>
        <begin position="105"/>
        <end position="122"/>
    </location>
</feature>
<dbReference type="InterPro" id="IPR037185">
    <property type="entry name" value="EmrE-like"/>
</dbReference>
<evidence type="ECO:0008006" key="9">
    <source>
        <dbReference type="Google" id="ProtNLM"/>
    </source>
</evidence>
<keyword evidence="2" id="KW-1003">Cell membrane</keyword>
<comment type="subcellular location">
    <subcellularLocation>
        <location evidence="1">Cell membrane</location>
        <topology evidence="1">Multi-pass membrane protein</topology>
    </subcellularLocation>
</comment>
<gene>
    <name evidence="7" type="ORF">ACFO6Q_10575</name>
</gene>
<evidence type="ECO:0000256" key="5">
    <source>
        <dbReference type="ARBA" id="ARBA00023136"/>
    </source>
</evidence>